<feature type="compositionally biased region" description="Basic and acidic residues" evidence="1">
    <location>
        <begin position="114"/>
        <end position="126"/>
    </location>
</feature>
<reference evidence="2" key="1">
    <citation type="submission" date="2019-12" db="EMBL/GenBank/DDBJ databases">
        <title>Genome sequencing and annotation of Brassica cretica.</title>
        <authorList>
            <person name="Studholme D.J."/>
            <person name="Sarris P."/>
        </authorList>
    </citation>
    <scope>NUCLEOTIDE SEQUENCE</scope>
    <source>
        <strain evidence="2">PFS-109/04</strain>
        <tissue evidence="2">Leaf</tissue>
    </source>
</reference>
<feature type="compositionally biased region" description="Low complexity" evidence="1">
    <location>
        <begin position="46"/>
        <end position="63"/>
    </location>
</feature>
<dbReference type="Proteomes" id="UP000712600">
    <property type="component" value="Unassembled WGS sequence"/>
</dbReference>
<dbReference type="PANTHER" id="PTHR33868">
    <property type="entry name" value="EXPRESSED PROTEIN"/>
    <property type="match status" value="1"/>
</dbReference>
<comment type="caution">
    <text evidence="2">The sequence shown here is derived from an EMBL/GenBank/DDBJ whole genome shotgun (WGS) entry which is preliminary data.</text>
</comment>
<sequence length="236" mass="26529">MMAAGEARAVWQRTVNRYLVQEDAKRAPKFTSSHSSSSSSTKQVQEDSVSSPPSVVHPQNQSPCAPFMPLFQPNQRAQVKTPMEAGVDKHELGAKSFKPESFQELIETRESYGSFGKDESSEKHFDPTSPWNPLSSEKAGPWWRTTDKDELASLVAQRSLHFVENCDLPTPQKMKRSYYHGSSPHEHWPSSCKKRTEEASSESDLSKSELLEALRRSQTRAREAENMAKEACAEKA</sequence>
<feature type="region of interest" description="Disordered" evidence="1">
    <location>
        <begin position="22"/>
        <end position="67"/>
    </location>
</feature>
<dbReference type="AlphaFoldDB" id="A0A8S9MTA6"/>
<evidence type="ECO:0000313" key="3">
    <source>
        <dbReference type="Proteomes" id="UP000712600"/>
    </source>
</evidence>
<dbReference type="PANTHER" id="PTHR33868:SF13">
    <property type="entry name" value="(RAPE) HYPOTHETICAL PROTEIN"/>
    <property type="match status" value="1"/>
</dbReference>
<feature type="compositionally biased region" description="Basic and acidic residues" evidence="1">
    <location>
        <begin position="183"/>
        <end position="236"/>
    </location>
</feature>
<gene>
    <name evidence="2" type="ORF">F2Q69_00054703</name>
</gene>
<evidence type="ECO:0000256" key="1">
    <source>
        <dbReference type="SAM" id="MobiDB-lite"/>
    </source>
</evidence>
<accession>A0A8S9MTA6</accession>
<feature type="region of interest" description="Disordered" evidence="1">
    <location>
        <begin position="174"/>
        <end position="236"/>
    </location>
</feature>
<organism evidence="2 3">
    <name type="scientific">Brassica cretica</name>
    <name type="common">Mustard</name>
    <dbReference type="NCBI Taxonomy" id="69181"/>
    <lineage>
        <taxon>Eukaryota</taxon>
        <taxon>Viridiplantae</taxon>
        <taxon>Streptophyta</taxon>
        <taxon>Embryophyta</taxon>
        <taxon>Tracheophyta</taxon>
        <taxon>Spermatophyta</taxon>
        <taxon>Magnoliopsida</taxon>
        <taxon>eudicotyledons</taxon>
        <taxon>Gunneridae</taxon>
        <taxon>Pentapetalae</taxon>
        <taxon>rosids</taxon>
        <taxon>malvids</taxon>
        <taxon>Brassicales</taxon>
        <taxon>Brassicaceae</taxon>
        <taxon>Brassiceae</taxon>
        <taxon>Brassica</taxon>
    </lineage>
</organism>
<evidence type="ECO:0000313" key="2">
    <source>
        <dbReference type="EMBL" id="KAF3485148.1"/>
    </source>
</evidence>
<name>A0A8S9MTA6_BRACR</name>
<feature type="region of interest" description="Disordered" evidence="1">
    <location>
        <begin position="114"/>
        <end position="142"/>
    </location>
</feature>
<proteinExistence type="predicted"/>
<dbReference type="EMBL" id="QGKX02002183">
    <property type="protein sequence ID" value="KAF3485148.1"/>
    <property type="molecule type" value="Genomic_DNA"/>
</dbReference>
<protein>
    <submittedName>
        <fullName evidence="2">Uncharacterized protein</fullName>
    </submittedName>
</protein>